<feature type="domain" description="F-box" evidence="1">
    <location>
        <begin position="60"/>
        <end position="106"/>
    </location>
</feature>
<comment type="caution">
    <text evidence="2">The sequence shown here is derived from an EMBL/GenBank/DDBJ whole genome shotgun (WGS) entry which is preliminary data.</text>
</comment>
<name>A0A5M9M8C5_9EURO</name>
<dbReference type="EMBL" id="QUQM01000008">
    <property type="protein sequence ID" value="KAA8641750.1"/>
    <property type="molecule type" value="Genomic_DNA"/>
</dbReference>
<dbReference type="PROSITE" id="PS50181">
    <property type="entry name" value="FBOX"/>
    <property type="match status" value="1"/>
</dbReference>
<dbReference type="OrthoDB" id="2687876at2759"/>
<evidence type="ECO:0000259" key="1">
    <source>
        <dbReference type="PROSITE" id="PS50181"/>
    </source>
</evidence>
<sequence length="340" mass="38429">MARSSKKKAPAHRYPDLVKEASEAQILQVLSIPKTWVEADMKCRPLRISPRKRTRLKVTSGFFDFLPFEILDMILLGLDYCSLSTLCVVNTKAESYIKHTLFYKNVVEHCYKALQKMKEWDLLRVYSAKTIYRTLSNGQCSVPGCGRLGSLLFLPGCYRSCALCLGSTPHLSLIALETAAERYGLSEADIADNVLCVRPPGWPESETFVVEADAISLATHLRGSRPPIFCRSVGWSDMIVNHMTVCHFPFADPDTGKLEFGRKCRVCCLKYTEVCKTGSKDADDRPITELEISKHEMKKFKKSALAVYGTKQLLGHIYNGECPHAQEFWSREIKKTKNRT</sequence>
<reference evidence="2 3" key="1">
    <citation type="submission" date="2019-08" db="EMBL/GenBank/DDBJ databases">
        <title>The genome sequence of a newly discovered highly antifungal drug resistant Aspergillus species, Aspergillus tanneri NIH 1004.</title>
        <authorList>
            <person name="Mounaud S."/>
            <person name="Singh I."/>
            <person name="Joardar V."/>
            <person name="Pakala S."/>
            <person name="Pakala S."/>
            <person name="Venepally P."/>
            <person name="Chung J.K."/>
            <person name="Losada L."/>
            <person name="Nierman W.C."/>
        </authorList>
    </citation>
    <scope>NUCLEOTIDE SEQUENCE [LARGE SCALE GENOMIC DNA]</scope>
    <source>
        <strain evidence="2 3">NIH1004</strain>
    </source>
</reference>
<protein>
    <recommendedName>
        <fullName evidence="1">F-box domain-containing protein</fullName>
    </recommendedName>
</protein>
<gene>
    <name evidence="2" type="ORF">ATNIH1004_010689</name>
</gene>
<organism evidence="2 3">
    <name type="scientific">Aspergillus tanneri</name>
    <dbReference type="NCBI Taxonomy" id="1220188"/>
    <lineage>
        <taxon>Eukaryota</taxon>
        <taxon>Fungi</taxon>
        <taxon>Dikarya</taxon>
        <taxon>Ascomycota</taxon>
        <taxon>Pezizomycotina</taxon>
        <taxon>Eurotiomycetes</taxon>
        <taxon>Eurotiomycetidae</taxon>
        <taxon>Eurotiales</taxon>
        <taxon>Aspergillaceae</taxon>
        <taxon>Aspergillus</taxon>
        <taxon>Aspergillus subgen. Circumdati</taxon>
    </lineage>
</organism>
<dbReference type="RefSeq" id="XP_033421112.1">
    <property type="nucleotide sequence ID" value="XM_033575257.1"/>
</dbReference>
<dbReference type="VEuPathDB" id="FungiDB:EYZ11_006237"/>
<evidence type="ECO:0000313" key="2">
    <source>
        <dbReference type="EMBL" id="KAA8641750.1"/>
    </source>
</evidence>
<dbReference type="InterPro" id="IPR001810">
    <property type="entry name" value="F-box_dom"/>
</dbReference>
<dbReference type="Proteomes" id="UP000324241">
    <property type="component" value="Unassembled WGS sequence"/>
</dbReference>
<accession>A0A5M9M8C5</accession>
<proteinExistence type="predicted"/>
<evidence type="ECO:0000313" key="3">
    <source>
        <dbReference type="Proteomes" id="UP000324241"/>
    </source>
</evidence>
<dbReference type="GeneID" id="54333390"/>
<dbReference type="VEuPathDB" id="FungiDB:EYZ11_006225"/>
<dbReference type="AlphaFoldDB" id="A0A5M9M8C5"/>